<keyword evidence="2" id="KW-1185">Reference proteome</keyword>
<gene>
    <name evidence="1" type="ORF">BQ4739_LOCUS1191</name>
</gene>
<protein>
    <submittedName>
        <fullName evidence="1">Uncharacterized protein</fullName>
    </submittedName>
</protein>
<organism evidence="1 2">
    <name type="scientific">Tetradesmus obliquus</name>
    <name type="common">Green alga</name>
    <name type="synonym">Acutodesmus obliquus</name>
    <dbReference type="NCBI Taxonomy" id="3088"/>
    <lineage>
        <taxon>Eukaryota</taxon>
        <taxon>Viridiplantae</taxon>
        <taxon>Chlorophyta</taxon>
        <taxon>core chlorophytes</taxon>
        <taxon>Chlorophyceae</taxon>
        <taxon>CS clade</taxon>
        <taxon>Sphaeropleales</taxon>
        <taxon>Scenedesmaceae</taxon>
        <taxon>Tetradesmus</taxon>
    </lineage>
</organism>
<dbReference type="EMBL" id="FNXT01000087">
    <property type="protein sequence ID" value="SZX60662.1"/>
    <property type="molecule type" value="Genomic_DNA"/>
</dbReference>
<evidence type="ECO:0000313" key="1">
    <source>
        <dbReference type="EMBL" id="SZX60662.1"/>
    </source>
</evidence>
<accession>A0A383V793</accession>
<dbReference type="AlphaFoldDB" id="A0A383V793"/>
<dbReference type="PANTHER" id="PTHR24330">
    <property type="entry name" value="HOMEOBOX PROTEIN BARH-LIKE"/>
    <property type="match status" value="1"/>
</dbReference>
<sequence>MCSSSNRTSLEVAHPFAAAAAAGPFAAPSARSSLDSMPLACLQAQQQQRASMDVSSRRYSMTLIVPNWECSTAAYDAAPYDAAANGLISPAAGGAWCRDQSYTPAALAAQQQHLLLSGPLQTPTGCHMYQQQQQQQVTAQRAATSPMPLLVPVCTAAAGNQPLQMQQQLMQQQQQQVVLMSSPMPSAEYIFFDDCAPSYGGHHMNAISAGTGCNASAIPSARRSSFCSDYHTLPLLPAPRQRPASFSADTRYNQQQQQQQLMMLADGQQLSAAAAAACSSSLSCPLPMLLPPQQQQQQQQQQMLLCQEMGFGGQQPAAVCRPSLDAASFQGGLMHEVPAMPVPTTLQQQQQRQQQQLVMFGLDAARVPGSPLPGLMLPDMQGSNQQLQQQQQMCMPLGAAMVGCDAQLPGNASPLAQAPADLGVAAAQSKLQQLLLDSKLVSQWQQNIQQELLQLLPMP</sequence>
<name>A0A383V793_TETOB</name>
<reference evidence="1 2" key="1">
    <citation type="submission" date="2016-10" db="EMBL/GenBank/DDBJ databases">
        <authorList>
            <person name="Cai Z."/>
        </authorList>
    </citation>
    <scope>NUCLEOTIDE SEQUENCE [LARGE SCALE GENOMIC DNA]</scope>
</reference>
<dbReference type="Proteomes" id="UP000256970">
    <property type="component" value="Unassembled WGS sequence"/>
</dbReference>
<evidence type="ECO:0000313" key="2">
    <source>
        <dbReference type="Proteomes" id="UP000256970"/>
    </source>
</evidence>
<proteinExistence type="predicted"/>
<dbReference type="InterPro" id="IPR052145">
    <property type="entry name" value="Mediator/Homeobox_domain"/>
</dbReference>